<organism evidence="33 34">
    <name type="scientific">Microtus ochrogaster</name>
    <name type="common">Prairie vole</name>
    <dbReference type="NCBI Taxonomy" id="79684"/>
    <lineage>
        <taxon>Eukaryota</taxon>
        <taxon>Metazoa</taxon>
        <taxon>Chordata</taxon>
        <taxon>Craniata</taxon>
        <taxon>Vertebrata</taxon>
        <taxon>Euteleostomi</taxon>
        <taxon>Mammalia</taxon>
        <taxon>Eutheria</taxon>
        <taxon>Euarchontoglires</taxon>
        <taxon>Glires</taxon>
        <taxon>Rodentia</taxon>
        <taxon>Myomorpha</taxon>
        <taxon>Muroidea</taxon>
        <taxon>Cricetidae</taxon>
        <taxon>Arvicolinae</taxon>
        <taxon>Microtus</taxon>
    </lineage>
</organism>
<evidence type="ECO:0000256" key="28">
    <source>
        <dbReference type="ARBA" id="ARBA00055533"/>
    </source>
</evidence>
<evidence type="ECO:0000256" key="24">
    <source>
        <dbReference type="ARBA" id="ARBA00047954"/>
    </source>
</evidence>
<dbReference type="InterPro" id="IPR008271">
    <property type="entry name" value="Ser/Thr_kinase_AS"/>
</dbReference>
<dbReference type="CDD" id="cd08794">
    <property type="entry name" value="Death_IRAK1"/>
    <property type="match status" value="1"/>
</dbReference>
<comment type="caution">
    <text evidence="33">The sequence shown here is derived from an EMBL/GenBank/DDBJ whole genome shotgun (WGS) entry which is preliminary data.</text>
</comment>
<dbReference type="FunFam" id="1.10.533.10:FF:000027">
    <property type="entry name" value="Interleukin-1 receptor-associated kinase 1 (Predicted)"/>
    <property type="match status" value="1"/>
</dbReference>
<comment type="function">
    <text evidence="28">Catalyzes the interconversion of N-acetylglucosamine to N-acetylmannosamine. Involved in the N-glycolylneuraminic acid (Neu5Gc) degradation pathway.</text>
</comment>
<evidence type="ECO:0000259" key="30">
    <source>
        <dbReference type="PROSITE" id="PS50011"/>
    </source>
</evidence>
<comment type="similarity">
    <text evidence="4">Belongs to the N-acylglucosamine 2-epimerase family.</text>
</comment>
<feature type="domain" description="N-acetyltransferase" evidence="32">
    <location>
        <begin position="3171"/>
        <end position="3322"/>
    </location>
</feature>
<sequence>MAGGPGPGEPVVPGAQHFLYEVPPWVMCRFYKVMDALEPADWCQFAALIVRDQTELRLCERAEQRTASVLWPWINRNARVADLVHILTHLQLLRARDIITAWHPPAPVLPPSTAAPRPSSISAGSQAEDWSPRKLQSSASTFLSPGKKNLGVGLDRPEEKATMTVEMAVDCCWSLPLTGIFMKLFQAPRPILNQSSSRFDSLLPSGHHCHLQPLPVLSLPKQFLQSSDSSSRTPKPSIVMGLETAGKLGSCCLLSLPLTPPCLGLQEADLEWTVVKQSFLTEVEQLSRFRHPNIVDFAGYCAESGFYCLVYGFLPNGSLEDRLHLQTQACSPLSWPQRLDILLGTARAIQFLHQDSPSLIHGDIKSSNVLLDERLMPKLGDFGLARFSRFAGANPSQSSTVARTCTVRGTLAYLPEEYIKTGRLAVDTDTFSFGVVILETLAGQRAVRTQGTRTKYLKDLIEDEAEEAGVALKNTQPNPQVGVSMDVWAAPIAAQIYKKHLDSRPGPCPPQLGLALAQLACCCMHRRAKKRPPMTQVYKRLEGLQAGPPWELEVAGHGPPSPQENSYMSTIGCVQSGGEPWQPLVVPKRAHVQAAQQLQKSPNQPVESDESVPGLSAALHSWHLTPGCHPSPASFREAGCTQGSTTRESSLRSGPGFQPTTMEGSSMGSSFSSSEPPQIIINPARQKMVQKLALYEEGVLDSLQLLSSGSFPATNQWFIPAVRGDIPPGCAAYGFVCDGTRLLVFGGMVEYGKYSNDLYELQASRWEWKRLKAKTPKNGPPPCPRLGHSFSLVGNKCYLFGGLANDSEDPKNNIPRYLNDLYILELRPGSGVVAWDIPITYGVLPPPRESHTAVVYTEKDNKKSKLVIYGGMSGCRLGDLWTLDIETLTWNKPSLSGVAPLPRSLHSATTIGNKMYVFGGWVPLVMDDVKVATHEKEWKCTNTLACLNLDTMAWETILMDTLEDNIPRARAGHCAVAINTRLYIWSGRDGYRKAWNNQVCCKDLWYLETEKPPPPARVQLVRANTNSLEVSWGAVATADSYLLQLQKYDIPATAATATSPTPNPVPSVPANPPKSPAPAAAAPAVQPLTQVGITLVPQAATAPPSTTTIQVLPTVPGSSISVPTAARTQGVPTVLKVTGPQATTGTPLVTMRPASQTGKAPVTVTSLPASVRMVVPTQSAQGTVIGSNPQMSGMAALAAAAAATQKIPPSSAPTVLSVPAGTTIVKTVAVTPGTTTLPATVKVASSPVMVSNPATRMLKTAAAQVGTSVSSAANTSTRPIITVHKSGTVTVAQQAQVVTTVVGGVTKTITLVKSPISVPGGSALISNLGKVMSVVQTKPVQTSAVTGQASTGPVTQIIQTKGPLPAGTILKLVTSADGKPTTIITTTQASGAGTKPTILGISSVSPSTTKPGTTTIIKTIPMSAIITQAGATGVTSSPGIKSPITIITTKVMTSGTGAPAKIITAVPKIATGHGQQGVTQVVLKGAPGQPGTILRTVPMGGVRLVTPVTVSAVKPAVTTLVVKGTTGVTTLGTVTGTVSTSLAGAGAHSTSASLATPITTLGTIATLSSQVINPTAITVSAAQTTLTAAGGLTTPTITMQPVSQPTQVTLITAPSGVEAQPVHDLPVSILASPTTEQPTATVTIADSGQGDVQPGTVTLVCSNPPCETHETGTTNTATTTVVANLGGHPQPTQVQFVCDRQEAAASLVTSAVGQQNGNVVRVCSNPPCETHETGTTNTATTATSNMAGQHGCSNPPCETHETGTTSTATTAMSSMGTGQQRDIRRASSTPTVVRITVAPGALERAQGTVKPQCQTQQTNMTSTTMTVQATGAPCPAGPLLRPSVALEAGSHSPAFVQLALPNVRIGLSGPSSKDMPTGHQLETYQTYTTNTPTTALSIMGTGELGAAQVAPTSIYESLQASSPSSTMTMTALEALLCPSATVTQVCSNPPCETHETGTTNTATTSNAGSAQRVCSNPPCETHETGTTHTATTATSNGGAGQPEGGQQPASGQPCETHQTTSTGTTMSVSVGALLPDATSSHGTLESGLEVVAVPTVTSPAGATLLASFPTQRVCSNPPCETHETGTTHTATTVTSNMSSNQDPPPAASDQGEVVNTQGDSANITSASGITTTVSSTLPRAVTTVTQSTPVPGPSVPNISSLTETTPGALTSEVPIPATITVTIANTETSDMPFSAVDILQPPEELQISPGPRQQLPPRQLLQSASTPLMGESAEVLSASQTPELQAAVDLSSTGDPSSGQEPASSAVVATVVVQPPPPTQSEVDQLSLPQELMAEAQAGTTTLMVTGLTPEELAVTAAAEAAAQAAATEEAQALAIQAVLQAAQQAVMAGTGEPMDTSEAAAAVTQAELGHLSAEAQEGQATTIPIVLTQQELAALVQQQQQLQEAQAQQQQHLPTEALAPADSLNDPSIESNCLNELASAVPSTVALLPSTATDSLAPSNTFVAPQPVVVASPAKMQAAATLTEVANGIESLGVKPDLPPPPSKAPVKKENQWFDVGVIKGTSVMVTHYFLPPDDAVQSDDDSGTVPDYNQLKKQELQPGTAYKFRVAGINACGRGPFSEISAFKTCLPGFPGAPCAIKISKSPDGAHLTWEPPSVTSGKIIEYSVYLAIQSSQAGGEPKSSTPAQLAFMRVYCGPSPSCLVQSSSLSNAHIDYTTKPAIIFRIAARNEKGYGPATQVRWLQETSKDSSGTKPANKRPMSSPEMGFFTCLGRNGQVYDHLKYVWLQGRQVWMYCRLYRLFERFHRAELLDAAKAGGEFLLHYARVAPPGKKCAFVLTRDGRPVKVQRTIFSECFYTMAMNELWKVTGETRYQNEAVEMMDQIVHWVRVDPTGLGRPQLSGTPATEPMAVPMMLLSLVEQLGEEDEALTSKYAELGDWCAHRILQHVQRDGKAVLENISEDGKELPGCLGRHQNPGHAIEAGWFLLQYAHRKGDAKLQMHIIDKFLLLPFHSGWDPEHGGLFYFQDVDGLCPTQLEWDMKLWWPHSEAMIAFLMAFSDTGDPALLQIFNQVAEYTFSHFHDPEFGEWFGYLNREGKVALNIKGGPFKACVCTSVGPAGGYSYFPRCPLPWTQRRHLYRAHWLWALTDCSLEADPVAAHFRCRWLIAAHPFRHRPPGSLAPAPDSRPCGASEWPLSARVHDPQGPASSAAVMNIRNARPEDLMNMQHCNLLCLPENYQMKYYFYHGLSWPQLSYIAEDENGKIVGYVLAKMEEDPDDVPHGHITSLAVKRSHRRLGLAQKLMDQASRAMIENFNAKYVSLHVRKSNRAALHLYSNTLNFQISEVEPKYYADGEDAYAMKRDLTQMADELRRHLELKEKGRHVVLAAMENKAESKGSVLLSSGEACREEKGLTAEDSGGDSKDLSEVSETTESTDVKDSSEASDSAS</sequence>
<evidence type="ECO:0000256" key="13">
    <source>
        <dbReference type="ARBA" id="ARBA00023242"/>
    </source>
</evidence>
<dbReference type="GO" id="GO:0050121">
    <property type="term" value="F:N-acylglucosamine 2-epimerase activity"/>
    <property type="evidence" value="ECO:0007669"/>
    <property type="project" value="UniProtKB-EC"/>
</dbReference>
<dbReference type="Pfam" id="PF13854">
    <property type="entry name" value="Kelch_HCF"/>
    <property type="match status" value="1"/>
</dbReference>
<dbReference type="CDD" id="cd00249">
    <property type="entry name" value="AGE"/>
    <property type="match status" value="1"/>
</dbReference>
<feature type="region of interest" description="Disordered" evidence="29">
    <location>
        <begin position="109"/>
        <end position="132"/>
    </location>
</feature>
<dbReference type="Pfam" id="PF00583">
    <property type="entry name" value="Acetyltransf_1"/>
    <property type="match status" value="1"/>
</dbReference>
<dbReference type="FunFam" id="2.60.40.10:FF:000443">
    <property type="entry name" value="host cell factor 1"/>
    <property type="match status" value="1"/>
</dbReference>
<comment type="catalytic activity">
    <reaction evidence="25">
        <text>N-terminal L-alanyl-[protein] + acetyl-CoA = N-terminal N(alpha)-acetyl-L-alanyl-[protein] + CoA + H(+)</text>
        <dbReference type="Rhea" id="RHEA:50500"/>
        <dbReference type="Rhea" id="RHEA-COMP:12701"/>
        <dbReference type="Rhea" id="RHEA-COMP:12702"/>
        <dbReference type="ChEBI" id="CHEBI:15378"/>
        <dbReference type="ChEBI" id="CHEBI:57287"/>
        <dbReference type="ChEBI" id="CHEBI:57288"/>
        <dbReference type="ChEBI" id="CHEBI:64718"/>
        <dbReference type="ChEBI" id="CHEBI:83683"/>
        <dbReference type="EC" id="2.3.1.255"/>
    </reaction>
</comment>
<accession>A0A8J6G5X6</accession>
<feature type="compositionally biased region" description="Low complexity" evidence="29">
    <location>
        <begin position="1956"/>
        <end position="1969"/>
    </location>
</feature>
<evidence type="ECO:0000256" key="9">
    <source>
        <dbReference type="ARBA" id="ARBA00022553"/>
    </source>
</evidence>
<dbReference type="InterPro" id="IPR000182">
    <property type="entry name" value="GNAT_dom"/>
</dbReference>
<evidence type="ECO:0000256" key="22">
    <source>
        <dbReference type="ARBA" id="ARBA00047491"/>
    </source>
</evidence>
<evidence type="ECO:0000259" key="32">
    <source>
        <dbReference type="PROSITE" id="PS51186"/>
    </source>
</evidence>
<dbReference type="InterPro" id="IPR036116">
    <property type="entry name" value="FN3_sf"/>
</dbReference>
<comment type="catalytic activity">
    <reaction evidence="24">
        <text>N-terminal glycyl-[protein] + acetyl-CoA = N-terminal N(alpha)-acetylglycyl-[protein] + CoA + H(+)</text>
        <dbReference type="Rhea" id="RHEA:50496"/>
        <dbReference type="Rhea" id="RHEA-COMP:12666"/>
        <dbReference type="Rhea" id="RHEA-COMP:12700"/>
        <dbReference type="ChEBI" id="CHEBI:15378"/>
        <dbReference type="ChEBI" id="CHEBI:57287"/>
        <dbReference type="ChEBI" id="CHEBI:57288"/>
        <dbReference type="ChEBI" id="CHEBI:64723"/>
        <dbReference type="ChEBI" id="CHEBI:133369"/>
        <dbReference type="EC" id="2.3.1.255"/>
    </reaction>
</comment>
<evidence type="ECO:0000256" key="29">
    <source>
        <dbReference type="SAM" id="MobiDB-lite"/>
    </source>
</evidence>
<evidence type="ECO:0000256" key="6">
    <source>
        <dbReference type="ARBA" id="ARBA00014959"/>
    </source>
</evidence>
<feature type="compositionally biased region" description="Polar residues" evidence="29">
    <location>
        <begin position="594"/>
        <end position="606"/>
    </location>
</feature>
<feature type="region of interest" description="Disordered" evidence="29">
    <location>
        <begin position="1950"/>
        <end position="2023"/>
    </location>
</feature>
<dbReference type="GO" id="GO:0007165">
    <property type="term" value="P:signal transduction"/>
    <property type="evidence" value="ECO:0007669"/>
    <property type="project" value="InterPro"/>
</dbReference>
<evidence type="ECO:0000256" key="4">
    <source>
        <dbReference type="ARBA" id="ARBA00008558"/>
    </source>
</evidence>
<dbReference type="GO" id="GO:0005524">
    <property type="term" value="F:ATP binding"/>
    <property type="evidence" value="ECO:0007669"/>
    <property type="project" value="InterPro"/>
</dbReference>
<dbReference type="InterPro" id="IPR016181">
    <property type="entry name" value="Acyl_CoA_acyltransferase"/>
</dbReference>
<dbReference type="Pfam" id="PF07221">
    <property type="entry name" value="GlcNAc_2-epim"/>
    <property type="match status" value="1"/>
</dbReference>
<proteinExistence type="inferred from homology"/>
<evidence type="ECO:0000256" key="14">
    <source>
        <dbReference type="ARBA" id="ARBA00023315"/>
    </source>
</evidence>
<dbReference type="InterPro" id="IPR000719">
    <property type="entry name" value="Prot_kinase_dom"/>
</dbReference>
<keyword evidence="12" id="KW-0413">Isomerase</keyword>
<evidence type="ECO:0000256" key="19">
    <source>
        <dbReference type="ARBA" id="ARBA00033215"/>
    </source>
</evidence>
<dbReference type="EC" id="5.1.3.8" evidence="5"/>
<gene>
    <name evidence="33" type="ORF">LTLLF_171545</name>
</gene>
<dbReference type="FunFam" id="2.120.10.80:FF:000015">
    <property type="entry name" value="host cell factor 1 isoform X1"/>
    <property type="match status" value="1"/>
</dbReference>
<evidence type="ECO:0000256" key="10">
    <source>
        <dbReference type="ARBA" id="ARBA00022679"/>
    </source>
</evidence>
<comment type="catalytic activity">
    <reaction evidence="27">
        <text>N-terminal L-threonyl-[protein] + acetyl-CoA = N-terminal N(alpha)-acetyl-L-threonyl-[protein] + CoA + H(+)</text>
        <dbReference type="Rhea" id="RHEA:50516"/>
        <dbReference type="Rhea" id="RHEA-COMP:12709"/>
        <dbReference type="Rhea" id="RHEA-COMP:12710"/>
        <dbReference type="ChEBI" id="CHEBI:15378"/>
        <dbReference type="ChEBI" id="CHEBI:57287"/>
        <dbReference type="ChEBI" id="CHEBI:57288"/>
        <dbReference type="ChEBI" id="CHEBI:64739"/>
        <dbReference type="ChEBI" id="CHEBI:133375"/>
        <dbReference type="EC" id="2.3.1.255"/>
    </reaction>
</comment>
<dbReference type="InterPro" id="IPR011009">
    <property type="entry name" value="Kinase-like_dom_sf"/>
</dbReference>
<evidence type="ECO:0000256" key="18">
    <source>
        <dbReference type="ARBA" id="ARBA00031909"/>
    </source>
</evidence>
<evidence type="ECO:0000256" key="23">
    <source>
        <dbReference type="ARBA" id="ARBA00047805"/>
    </source>
</evidence>
<dbReference type="Gene3D" id="2.60.40.10">
    <property type="entry name" value="Immunoglobulins"/>
    <property type="match status" value="2"/>
</dbReference>
<dbReference type="GO" id="GO:0005975">
    <property type="term" value="P:carbohydrate metabolic process"/>
    <property type="evidence" value="ECO:0007669"/>
    <property type="project" value="InterPro"/>
</dbReference>
<keyword evidence="11" id="KW-0677">Repeat</keyword>
<dbReference type="FunFam" id="1.10.510.10:FF:000424">
    <property type="entry name" value="Putative interleukin-1 receptor-associated kinase 1"/>
    <property type="match status" value="1"/>
</dbReference>
<feature type="region of interest" description="Disordered" evidence="29">
    <location>
        <begin position="633"/>
        <end position="677"/>
    </location>
</feature>
<feature type="domain" description="Protein kinase" evidence="30">
    <location>
        <begin position="237"/>
        <end position="544"/>
    </location>
</feature>
<feature type="compositionally biased region" description="Pro residues" evidence="29">
    <location>
        <begin position="1061"/>
        <end position="1076"/>
    </location>
</feature>
<comment type="similarity">
    <text evidence="15">Belongs to the acetyltransferase family. ARD1 subfamily.</text>
</comment>
<dbReference type="CDD" id="cd04301">
    <property type="entry name" value="NAT_SF"/>
    <property type="match status" value="1"/>
</dbReference>
<dbReference type="FunFam" id="1.50.10.10:FF:000021">
    <property type="entry name" value="N-acylglucosamine 2-epimerase"/>
    <property type="match status" value="1"/>
</dbReference>
<dbReference type="Gene3D" id="6.10.250.2590">
    <property type="match status" value="1"/>
</dbReference>
<keyword evidence="13" id="KW-0539">Nucleus</keyword>
<evidence type="ECO:0000256" key="15">
    <source>
        <dbReference type="ARBA" id="ARBA00025786"/>
    </source>
</evidence>
<comment type="catalytic activity">
    <reaction evidence="22">
        <text>N-terminal L-seryl-[protein] + acetyl-CoA = N-terminal N(alpha)-acetyl-L-seryl-[protein] + CoA + H(+)</text>
        <dbReference type="Rhea" id="RHEA:50504"/>
        <dbReference type="Rhea" id="RHEA-COMP:12703"/>
        <dbReference type="Rhea" id="RHEA-COMP:12704"/>
        <dbReference type="ChEBI" id="CHEBI:15378"/>
        <dbReference type="ChEBI" id="CHEBI:57287"/>
        <dbReference type="ChEBI" id="CHEBI:57288"/>
        <dbReference type="ChEBI" id="CHEBI:64738"/>
        <dbReference type="ChEBI" id="CHEBI:83690"/>
        <dbReference type="EC" id="2.3.1.255"/>
    </reaction>
</comment>
<evidence type="ECO:0000256" key="5">
    <source>
        <dbReference type="ARBA" id="ARBA00013176"/>
    </source>
</evidence>
<comment type="pathway">
    <text evidence="3">Amino-sugar metabolism; N-acetylneuraminate degradation.</text>
</comment>
<dbReference type="Pfam" id="PF00531">
    <property type="entry name" value="Death"/>
    <property type="match status" value="1"/>
</dbReference>
<dbReference type="SMART" id="SM00060">
    <property type="entry name" value="FN3"/>
    <property type="match status" value="2"/>
</dbReference>
<protein>
    <recommendedName>
        <fullName evidence="6">N-acylglucosamine 2-epimerase</fullName>
        <ecNumber evidence="16">2.3.1.255</ecNumber>
        <ecNumber evidence="5">5.1.3.8</ecNumber>
    </recommendedName>
    <alternativeName>
        <fullName evidence="19">GlcNAc 2-epimerase</fullName>
    </alternativeName>
    <alternativeName>
        <fullName evidence="17">N-acetyl-D-glucosamine 2-epimerase</fullName>
    </alternativeName>
    <alternativeName>
        <fullName evidence="18">Renin-binding protein</fullName>
    </alternativeName>
</protein>
<dbReference type="Gene3D" id="3.40.630.30">
    <property type="match status" value="1"/>
</dbReference>
<dbReference type="InterPro" id="IPR015915">
    <property type="entry name" value="Kelch-typ_b-propeller"/>
</dbReference>
<feature type="compositionally biased region" description="Basic and acidic residues" evidence="29">
    <location>
        <begin position="3363"/>
        <end position="3383"/>
    </location>
</feature>
<dbReference type="InterPro" id="IPR000488">
    <property type="entry name" value="Death_dom"/>
</dbReference>
<dbReference type="InterPro" id="IPR003961">
    <property type="entry name" value="FN3_dom"/>
</dbReference>
<comment type="catalytic activity">
    <reaction evidence="23">
        <text>N-terminal L-valyl-[protein] + acetyl-CoA = N-terminal N(alpha)-acetyl-L-valyl-[protein] + CoA + H(+)</text>
        <dbReference type="Rhea" id="RHEA:50508"/>
        <dbReference type="Rhea" id="RHEA-COMP:12705"/>
        <dbReference type="Rhea" id="RHEA-COMP:12706"/>
        <dbReference type="ChEBI" id="CHEBI:15378"/>
        <dbReference type="ChEBI" id="CHEBI:57287"/>
        <dbReference type="ChEBI" id="CHEBI:57288"/>
        <dbReference type="ChEBI" id="CHEBI:64741"/>
        <dbReference type="ChEBI" id="CHEBI:133371"/>
        <dbReference type="EC" id="2.3.1.255"/>
    </reaction>
</comment>
<dbReference type="SUPFAM" id="SSF117281">
    <property type="entry name" value="Kelch motif"/>
    <property type="match status" value="1"/>
</dbReference>
<evidence type="ECO:0000259" key="31">
    <source>
        <dbReference type="PROSITE" id="PS50853"/>
    </source>
</evidence>
<dbReference type="SMART" id="SM00220">
    <property type="entry name" value="S_TKc"/>
    <property type="match status" value="1"/>
</dbReference>
<dbReference type="PANTHER" id="PTHR46003">
    <property type="entry name" value="HOST CELL FACTOR"/>
    <property type="match status" value="1"/>
</dbReference>
<evidence type="ECO:0000313" key="33">
    <source>
        <dbReference type="EMBL" id="KAH0506861.1"/>
    </source>
</evidence>
<dbReference type="InterPro" id="IPR035533">
    <property type="entry name" value="Death_IRAK1"/>
</dbReference>
<dbReference type="InterPro" id="IPR011029">
    <property type="entry name" value="DEATH-like_dom_sf"/>
</dbReference>
<evidence type="ECO:0000313" key="34">
    <source>
        <dbReference type="Proteomes" id="UP000710432"/>
    </source>
</evidence>
<dbReference type="GO" id="GO:0019262">
    <property type="term" value="P:N-acetylneuraminate catabolic process"/>
    <property type="evidence" value="ECO:0007669"/>
    <property type="project" value="UniProtKB-UniPathway"/>
</dbReference>
<feature type="compositionally biased region" description="Polar residues" evidence="29">
    <location>
        <begin position="641"/>
        <end position="652"/>
    </location>
</feature>
<dbReference type="Gene3D" id="1.10.533.10">
    <property type="entry name" value="Death Domain, Fas"/>
    <property type="match status" value="1"/>
</dbReference>
<evidence type="ECO:0000256" key="26">
    <source>
        <dbReference type="ARBA" id="ARBA00049266"/>
    </source>
</evidence>
<dbReference type="FunFam" id="3.40.630.30:FF:000014">
    <property type="entry name" value="N-alpha-acetyltransferase 10 isoform X1"/>
    <property type="match status" value="1"/>
</dbReference>
<dbReference type="GO" id="GO:0035097">
    <property type="term" value="C:histone methyltransferase complex"/>
    <property type="evidence" value="ECO:0007669"/>
    <property type="project" value="TreeGrafter"/>
</dbReference>
<dbReference type="InterPro" id="IPR034116">
    <property type="entry name" value="AGE_dom"/>
</dbReference>
<keyword evidence="8" id="KW-0963">Cytoplasm</keyword>
<dbReference type="GO" id="GO:0006044">
    <property type="term" value="P:N-acetylglucosamine metabolic process"/>
    <property type="evidence" value="ECO:0007669"/>
    <property type="project" value="UniProtKB-ARBA"/>
</dbReference>
<dbReference type="GO" id="GO:0005737">
    <property type="term" value="C:cytoplasm"/>
    <property type="evidence" value="ECO:0007669"/>
    <property type="project" value="UniProtKB-SubCell"/>
</dbReference>
<dbReference type="CDD" id="cd00063">
    <property type="entry name" value="FN3"/>
    <property type="match status" value="2"/>
</dbReference>
<feature type="region of interest" description="Disordered" evidence="29">
    <location>
        <begin position="3354"/>
        <end position="3405"/>
    </location>
</feature>
<evidence type="ECO:0000256" key="20">
    <source>
        <dbReference type="ARBA" id="ARBA00034243"/>
    </source>
</evidence>
<feature type="region of interest" description="Disordered" evidence="29">
    <location>
        <begin position="1055"/>
        <end position="1082"/>
    </location>
</feature>
<feature type="compositionally biased region" description="Low complexity" evidence="29">
    <location>
        <begin position="662"/>
        <end position="675"/>
    </location>
</feature>
<evidence type="ECO:0000256" key="2">
    <source>
        <dbReference type="ARBA" id="ARBA00004496"/>
    </source>
</evidence>
<evidence type="ECO:0000256" key="7">
    <source>
        <dbReference type="ARBA" id="ARBA00022441"/>
    </source>
</evidence>
<dbReference type="Proteomes" id="UP000710432">
    <property type="component" value="Unassembled WGS sequence"/>
</dbReference>
<dbReference type="Gene3D" id="3.30.200.20">
    <property type="entry name" value="Phosphorylase Kinase, domain 1"/>
    <property type="match status" value="1"/>
</dbReference>
<dbReference type="PANTHER" id="PTHR46003:SF3">
    <property type="entry name" value="HOST CELL FACTOR 1"/>
    <property type="match status" value="1"/>
</dbReference>
<dbReference type="FunFam" id="2.60.40.10:FF:000259">
    <property type="entry name" value="Host cell factor 1 (Predicted)"/>
    <property type="match status" value="1"/>
</dbReference>
<evidence type="ECO:0000256" key="3">
    <source>
        <dbReference type="ARBA" id="ARBA00004878"/>
    </source>
</evidence>
<dbReference type="PROSITE" id="PS50853">
    <property type="entry name" value="FN3"/>
    <property type="match status" value="1"/>
</dbReference>
<dbReference type="GO" id="GO:0003713">
    <property type="term" value="F:transcription coactivator activity"/>
    <property type="evidence" value="ECO:0007669"/>
    <property type="project" value="TreeGrafter"/>
</dbReference>
<evidence type="ECO:0000256" key="25">
    <source>
        <dbReference type="ARBA" id="ARBA00048236"/>
    </source>
</evidence>
<name>A0A8J6G5X6_MICOH</name>
<dbReference type="Gene3D" id="1.50.10.10">
    <property type="match status" value="1"/>
</dbReference>
<dbReference type="InterPro" id="IPR010819">
    <property type="entry name" value="AGE/CE"/>
</dbReference>
<evidence type="ECO:0000256" key="27">
    <source>
        <dbReference type="ARBA" id="ARBA00049434"/>
    </source>
</evidence>
<dbReference type="PROSITE" id="PS50011">
    <property type="entry name" value="PROTEIN_KINASE_DOM"/>
    <property type="match status" value="1"/>
</dbReference>
<feature type="region of interest" description="Disordered" evidence="29">
    <location>
        <begin position="2092"/>
        <end position="2113"/>
    </location>
</feature>
<comment type="catalytic activity">
    <reaction evidence="20">
        <text>an N-acyl-D-glucosamine = an N-acyl-D-mannosamine</text>
        <dbReference type="Rhea" id="RHEA:19033"/>
        <dbReference type="ChEBI" id="CHEBI:16062"/>
        <dbReference type="ChEBI" id="CHEBI:17274"/>
        <dbReference type="EC" id="5.1.3.8"/>
    </reaction>
    <physiologicalReaction direction="left-to-right" evidence="20">
        <dbReference type="Rhea" id="RHEA:19034"/>
    </physiologicalReaction>
    <physiologicalReaction direction="right-to-left" evidence="20">
        <dbReference type="Rhea" id="RHEA:19035"/>
    </physiologicalReaction>
</comment>
<evidence type="ECO:0000256" key="1">
    <source>
        <dbReference type="ARBA" id="ARBA00004123"/>
    </source>
</evidence>
<comment type="subcellular location">
    <subcellularLocation>
        <location evidence="2">Cytoplasm</location>
    </subcellularLocation>
    <subcellularLocation>
        <location evidence="1">Nucleus</location>
    </subcellularLocation>
</comment>
<evidence type="ECO:0000256" key="21">
    <source>
        <dbReference type="ARBA" id="ARBA00046544"/>
    </source>
</evidence>
<reference evidence="33" key="1">
    <citation type="submission" date="2020-03" db="EMBL/GenBank/DDBJ databases">
        <title>Studies in the Genomics of Life Span.</title>
        <authorList>
            <person name="Glass D."/>
        </authorList>
    </citation>
    <scope>NUCLEOTIDE SEQUENCE</scope>
    <source>
        <strain evidence="33">LTLLF</strain>
        <tissue evidence="33">Muscle</tissue>
    </source>
</reference>
<evidence type="ECO:0000256" key="16">
    <source>
        <dbReference type="ARBA" id="ARBA00026110"/>
    </source>
</evidence>
<dbReference type="SUPFAM" id="SSF56112">
    <property type="entry name" value="Protein kinase-like (PK-like)"/>
    <property type="match status" value="1"/>
</dbReference>
<feature type="compositionally biased region" description="Low complexity" evidence="29">
    <location>
        <begin position="2004"/>
        <end position="2023"/>
    </location>
</feature>
<dbReference type="GO" id="GO:0006338">
    <property type="term" value="P:chromatin remodeling"/>
    <property type="evidence" value="ECO:0007669"/>
    <property type="project" value="TreeGrafter"/>
</dbReference>
<dbReference type="SUPFAM" id="SSF49265">
    <property type="entry name" value="Fibronectin type III"/>
    <property type="match status" value="1"/>
</dbReference>
<keyword evidence="14" id="KW-0012">Acyltransferase</keyword>
<dbReference type="SUPFAM" id="SSF55729">
    <property type="entry name" value="Acyl-CoA N-acyltransferases (Nat)"/>
    <property type="match status" value="1"/>
</dbReference>
<dbReference type="Pfam" id="PF00069">
    <property type="entry name" value="Pkinase"/>
    <property type="match status" value="1"/>
</dbReference>
<dbReference type="InterPro" id="IPR059124">
    <property type="entry name" value="Kelch_HCF"/>
</dbReference>
<dbReference type="InterPro" id="IPR043536">
    <property type="entry name" value="HCF1/2"/>
</dbReference>
<dbReference type="InterPro" id="IPR012341">
    <property type="entry name" value="6hp_glycosidase-like_sf"/>
</dbReference>
<evidence type="ECO:0000256" key="12">
    <source>
        <dbReference type="ARBA" id="ARBA00023235"/>
    </source>
</evidence>
<dbReference type="EC" id="2.3.1.255" evidence="16"/>
<dbReference type="GO" id="GO:0004596">
    <property type="term" value="F:protein-N-terminal amino-acid acetyltransferase activity"/>
    <property type="evidence" value="ECO:0007669"/>
    <property type="project" value="UniProtKB-EC"/>
</dbReference>
<dbReference type="PROSITE" id="PS00108">
    <property type="entry name" value="PROTEIN_KINASE_ST"/>
    <property type="match status" value="1"/>
</dbReference>
<dbReference type="InterPro" id="IPR013783">
    <property type="entry name" value="Ig-like_fold"/>
</dbReference>
<dbReference type="GO" id="GO:0004672">
    <property type="term" value="F:protein kinase activity"/>
    <property type="evidence" value="ECO:0007669"/>
    <property type="project" value="InterPro"/>
</dbReference>
<evidence type="ECO:0000256" key="11">
    <source>
        <dbReference type="ARBA" id="ARBA00022737"/>
    </source>
</evidence>
<dbReference type="InterPro" id="IPR008928">
    <property type="entry name" value="6-hairpin_glycosidase_sf"/>
</dbReference>
<dbReference type="SUPFAM" id="SSF48208">
    <property type="entry name" value="Six-hairpin glycosidases"/>
    <property type="match status" value="1"/>
</dbReference>
<dbReference type="SUPFAM" id="SSF47986">
    <property type="entry name" value="DEATH domain"/>
    <property type="match status" value="1"/>
</dbReference>
<dbReference type="GO" id="GO:0071345">
    <property type="term" value="P:cellular response to cytokine stimulus"/>
    <property type="evidence" value="ECO:0007669"/>
    <property type="project" value="UniProtKB-ARBA"/>
</dbReference>
<keyword evidence="9" id="KW-0597">Phosphoprotein</keyword>
<dbReference type="Gene3D" id="2.120.10.80">
    <property type="entry name" value="Kelch-type beta propeller"/>
    <property type="match status" value="2"/>
</dbReference>
<feature type="domain" description="Fibronectin type-III" evidence="31">
    <location>
        <begin position="2592"/>
        <end position="2708"/>
    </location>
</feature>
<dbReference type="Gene3D" id="1.10.510.10">
    <property type="entry name" value="Transferase(Phosphotransferase) domain 1"/>
    <property type="match status" value="1"/>
</dbReference>
<dbReference type="UniPathway" id="UPA00629"/>
<evidence type="ECO:0000256" key="8">
    <source>
        <dbReference type="ARBA" id="ARBA00022490"/>
    </source>
</evidence>
<keyword evidence="10" id="KW-0808">Transferase</keyword>
<comment type="catalytic activity">
    <reaction evidence="26">
        <text>N-terminal L-cysteinyl-[protein] + acetyl-CoA = N-terminal N(alpha)-acetyl-L-cysteinyl-[protein] + CoA + H(+)</text>
        <dbReference type="Rhea" id="RHEA:50512"/>
        <dbReference type="Rhea" id="RHEA-COMP:12707"/>
        <dbReference type="Rhea" id="RHEA-COMP:12708"/>
        <dbReference type="ChEBI" id="CHEBI:15378"/>
        <dbReference type="ChEBI" id="CHEBI:57287"/>
        <dbReference type="ChEBI" id="CHEBI:57288"/>
        <dbReference type="ChEBI" id="CHEBI:65250"/>
        <dbReference type="ChEBI" id="CHEBI:133372"/>
        <dbReference type="EC" id="2.3.1.255"/>
    </reaction>
</comment>
<evidence type="ECO:0000256" key="17">
    <source>
        <dbReference type="ARBA" id="ARBA00031608"/>
    </source>
</evidence>
<dbReference type="PROSITE" id="PS51186">
    <property type="entry name" value="GNAT"/>
    <property type="match status" value="1"/>
</dbReference>
<feature type="region of interest" description="Disordered" evidence="29">
    <location>
        <begin position="593"/>
        <end position="613"/>
    </location>
</feature>
<dbReference type="EMBL" id="JAATJU010023855">
    <property type="protein sequence ID" value="KAH0506861.1"/>
    <property type="molecule type" value="Genomic_DNA"/>
</dbReference>
<comment type="subunit">
    <text evidence="21">Homodimer. Forms a heterodimer with renin and inhibits its activity.</text>
</comment>
<keyword evidence="7" id="KW-0880">Kelch repeat</keyword>